<dbReference type="EMBL" id="JRMP02000001">
    <property type="protein sequence ID" value="TLD95991.1"/>
    <property type="molecule type" value="Genomic_DNA"/>
</dbReference>
<accession>A0A347VU49</accession>
<dbReference type="Proteomes" id="UP000477070">
    <property type="component" value="Unassembled WGS sequence"/>
</dbReference>
<dbReference type="OrthoDB" id="5358104at2"/>
<organism evidence="9 10">
    <name type="scientific">Helicobacter saguini</name>
    <dbReference type="NCBI Taxonomy" id="1548018"/>
    <lineage>
        <taxon>Bacteria</taxon>
        <taxon>Pseudomonadati</taxon>
        <taxon>Campylobacterota</taxon>
        <taxon>Epsilonproteobacteria</taxon>
        <taxon>Campylobacterales</taxon>
        <taxon>Helicobacteraceae</taxon>
        <taxon>Helicobacter</taxon>
    </lineage>
</organism>
<dbReference type="Pfam" id="PF06271">
    <property type="entry name" value="RDD"/>
    <property type="match status" value="1"/>
</dbReference>
<evidence type="ECO:0000313" key="8">
    <source>
        <dbReference type="EMBL" id="MWV68682.1"/>
    </source>
</evidence>
<evidence type="ECO:0000313" key="9">
    <source>
        <dbReference type="EMBL" id="TLD95991.1"/>
    </source>
</evidence>
<sequence length="195" mass="22466">MSNDDKIENDLYRENLKIAPVVLRIGAYFIDMILVVLILSFTISQEQQDKVARAYESLLNLNKLELDSNNSQNLTTTRNLDSNPDNSKILNDIRKEAKEAIDVVLIYLLVCALLNILYNFIFLYYYGASLGQIIVKIKVVNVYNFDKPSLHTCMKRSVLKYILGTSLLIGFFPAFVDRFNRTFYDRMSKTIVISN</sequence>
<dbReference type="InterPro" id="IPR051791">
    <property type="entry name" value="Pra-immunoreactive"/>
</dbReference>
<evidence type="ECO:0000256" key="1">
    <source>
        <dbReference type="ARBA" id="ARBA00004651"/>
    </source>
</evidence>
<reference evidence="9 10" key="1">
    <citation type="journal article" date="2014" name="Genome Announc.">
        <title>Draft genome sequences of eight enterohepatic helicobacter species isolated from both laboratory and wild rodents.</title>
        <authorList>
            <person name="Sheh A."/>
            <person name="Shen Z."/>
            <person name="Fox J.G."/>
        </authorList>
    </citation>
    <scope>NUCLEOTIDE SEQUENCE [LARGE SCALE GENOMIC DNA]</scope>
    <source>
        <strain evidence="9 10">MIT 97-6194</strain>
    </source>
</reference>
<name>A0A347VU49_9HELI</name>
<dbReference type="GO" id="GO:0005886">
    <property type="term" value="C:plasma membrane"/>
    <property type="evidence" value="ECO:0007669"/>
    <property type="project" value="UniProtKB-SubCell"/>
</dbReference>
<feature type="domain" description="RDD" evidence="7">
    <location>
        <begin position="19"/>
        <end position="188"/>
    </location>
</feature>
<comment type="subcellular location">
    <subcellularLocation>
        <location evidence="1">Cell membrane</location>
        <topology evidence="1">Multi-pass membrane protein</topology>
    </subcellularLocation>
</comment>
<dbReference type="STRING" id="1548018.LS64_02325"/>
<reference evidence="9 10" key="2">
    <citation type="journal article" date="2016" name="Infect. Immun.">
        <title>Helicobacter saguini, a Novel Helicobacter Isolated from Cotton-Top Tamarins with Ulcerative Colitis, Has Proinflammatory Properties and Induces Typhlocolitis and Dysplasia in Gnotobiotic IL-10-/- Mice.</title>
        <authorList>
            <person name="Shen Z."/>
            <person name="Mannion A."/>
            <person name="Whary M.T."/>
            <person name="Muthupalani S."/>
            <person name="Sheh A."/>
            <person name="Feng Y."/>
            <person name="Gong G."/>
            <person name="Vandamme P."/>
            <person name="Holcombe H.R."/>
            <person name="Paster B.J."/>
            <person name="Fox J.G."/>
        </authorList>
    </citation>
    <scope>NUCLEOTIDE SEQUENCE [LARGE SCALE GENOMIC DNA]</scope>
    <source>
        <strain evidence="9 10">MIT 97-6194</strain>
    </source>
</reference>
<keyword evidence="4 6" id="KW-1133">Transmembrane helix</keyword>
<keyword evidence="3 6" id="KW-0812">Transmembrane</keyword>
<gene>
    <name evidence="8" type="ORF">DCO61_01190</name>
    <name evidence="9" type="ORF">LS64_000020</name>
</gene>
<reference evidence="8 11" key="4">
    <citation type="submission" date="2019-12" db="EMBL/GenBank/DDBJ databases">
        <title>Multi-Generational Helicobacter saguini Isolates.</title>
        <authorList>
            <person name="Mannion A."/>
            <person name="Shen Z."/>
            <person name="Fox J.G."/>
        </authorList>
    </citation>
    <scope>NUCLEOTIDE SEQUENCE [LARGE SCALE GENOMIC DNA]</scope>
    <source>
        <strain evidence="8">16-048</strain>
        <strain evidence="11">16-048 (F4)</strain>
    </source>
</reference>
<keyword evidence="5 6" id="KW-0472">Membrane</keyword>
<evidence type="ECO:0000259" key="7">
    <source>
        <dbReference type="Pfam" id="PF06271"/>
    </source>
</evidence>
<evidence type="ECO:0000256" key="6">
    <source>
        <dbReference type="SAM" id="Phobius"/>
    </source>
</evidence>
<proteinExistence type="predicted"/>
<evidence type="ECO:0000256" key="2">
    <source>
        <dbReference type="ARBA" id="ARBA00022475"/>
    </source>
</evidence>
<feature type="transmembrane region" description="Helical" evidence="6">
    <location>
        <begin position="104"/>
        <end position="126"/>
    </location>
</feature>
<comment type="caution">
    <text evidence="9">The sequence shown here is derived from an EMBL/GenBank/DDBJ whole genome shotgun (WGS) entry which is preliminary data.</text>
</comment>
<evidence type="ECO:0000313" key="10">
    <source>
        <dbReference type="Proteomes" id="UP000029714"/>
    </source>
</evidence>
<evidence type="ECO:0000256" key="3">
    <source>
        <dbReference type="ARBA" id="ARBA00022692"/>
    </source>
</evidence>
<protein>
    <submittedName>
        <fullName evidence="9">RDD family protein</fullName>
    </submittedName>
</protein>
<evidence type="ECO:0000313" key="11">
    <source>
        <dbReference type="Proteomes" id="UP000477070"/>
    </source>
</evidence>
<dbReference type="PANTHER" id="PTHR36115">
    <property type="entry name" value="PROLINE-RICH ANTIGEN HOMOLOG-RELATED"/>
    <property type="match status" value="1"/>
</dbReference>
<evidence type="ECO:0000256" key="5">
    <source>
        <dbReference type="ARBA" id="ARBA00023136"/>
    </source>
</evidence>
<dbReference type="InterPro" id="IPR010432">
    <property type="entry name" value="RDD"/>
</dbReference>
<reference evidence="9" key="3">
    <citation type="submission" date="2018-04" db="EMBL/GenBank/DDBJ databases">
        <authorList>
            <person name="Sheh A."/>
            <person name="Shen Z."/>
            <person name="Mannion A.J."/>
            <person name="Fox J.G."/>
        </authorList>
    </citation>
    <scope>NUCLEOTIDE SEQUENCE</scope>
    <source>
        <strain evidence="9">MIT 97-6194</strain>
    </source>
</reference>
<feature type="transmembrane region" description="Helical" evidence="6">
    <location>
        <begin position="21"/>
        <end position="43"/>
    </location>
</feature>
<feature type="transmembrane region" description="Helical" evidence="6">
    <location>
        <begin position="158"/>
        <end position="176"/>
    </location>
</feature>
<dbReference type="EMBL" id="QBIU01000001">
    <property type="protein sequence ID" value="MWV68682.1"/>
    <property type="molecule type" value="Genomic_DNA"/>
</dbReference>
<dbReference type="Proteomes" id="UP000029714">
    <property type="component" value="Unassembled WGS sequence"/>
</dbReference>
<evidence type="ECO:0000256" key="4">
    <source>
        <dbReference type="ARBA" id="ARBA00022989"/>
    </source>
</evidence>
<keyword evidence="10" id="KW-1185">Reference proteome</keyword>
<dbReference type="AlphaFoldDB" id="A0A347VU49"/>
<keyword evidence="2" id="KW-1003">Cell membrane</keyword>